<dbReference type="RefSeq" id="XP_026617013.1">
    <property type="nucleotide sequence ID" value="XM_026757423.1"/>
</dbReference>
<dbReference type="AlphaFoldDB" id="A0A397HN70"/>
<sequence length="162" mass="16663">MKATTLVSAITAFGLVSVVSGTKLSYTMAEAICGDLGVINVTDLPEGVNPNAVRTCKEHPEGGAFQKSLDKRDCCLALGNGAGQPKTMDLETGSDAKAAATAVAGISVVLVVAKHADAAAKPGKQAWPSECMYYTSTSTRVGLMLGSPILPGTLDTDNKDFQ</sequence>
<proteinExistence type="predicted"/>
<reference evidence="2" key="1">
    <citation type="submission" date="2018-08" db="EMBL/GenBank/DDBJ databases">
        <title>Draft genome sequence of azole-resistant Aspergillus thermomutatus (Neosartorya pseudofischeri) strain HMR AF 39, isolated from a human nasal aspirate.</title>
        <authorList>
            <person name="Parent-Michaud M."/>
            <person name="Dufresne P.J."/>
            <person name="Fournier E."/>
            <person name="Martineau C."/>
            <person name="Moreira S."/>
            <person name="Perkins V."/>
            <person name="De Repentigny L."/>
            <person name="Dufresne S.F."/>
        </authorList>
    </citation>
    <scope>NUCLEOTIDE SEQUENCE [LARGE SCALE GENOMIC DNA]</scope>
    <source>
        <strain evidence="2">HMR AF 39</strain>
    </source>
</reference>
<evidence type="ECO:0000313" key="2">
    <source>
        <dbReference type="EMBL" id="RHZ63046.1"/>
    </source>
</evidence>
<organism evidence="2 3">
    <name type="scientific">Aspergillus thermomutatus</name>
    <name type="common">Neosartorya pseudofischeri</name>
    <dbReference type="NCBI Taxonomy" id="41047"/>
    <lineage>
        <taxon>Eukaryota</taxon>
        <taxon>Fungi</taxon>
        <taxon>Dikarya</taxon>
        <taxon>Ascomycota</taxon>
        <taxon>Pezizomycotina</taxon>
        <taxon>Eurotiomycetes</taxon>
        <taxon>Eurotiomycetidae</taxon>
        <taxon>Eurotiales</taxon>
        <taxon>Aspergillaceae</taxon>
        <taxon>Aspergillus</taxon>
        <taxon>Aspergillus subgen. Fumigati</taxon>
    </lineage>
</organism>
<dbReference type="OrthoDB" id="4498054at2759"/>
<feature type="chain" id="PRO_5017280081" description="Hydrophobin" evidence="1">
    <location>
        <begin position="22"/>
        <end position="162"/>
    </location>
</feature>
<keyword evidence="1" id="KW-0732">Signal</keyword>
<evidence type="ECO:0000256" key="1">
    <source>
        <dbReference type="SAM" id="SignalP"/>
    </source>
</evidence>
<evidence type="ECO:0000313" key="3">
    <source>
        <dbReference type="Proteomes" id="UP000215305"/>
    </source>
</evidence>
<gene>
    <name evidence="2" type="ORF">CDV56_103804</name>
</gene>
<keyword evidence="3" id="KW-1185">Reference proteome</keyword>
<dbReference type="VEuPathDB" id="FungiDB:CDV56_103804"/>
<dbReference type="EMBL" id="NKHU02000032">
    <property type="protein sequence ID" value="RHZ63046.1"/>
    <property type="molecule type" value="Genomic_DNA"/>
</dbReference>
<name>A0A397HN70_ASPTH</name>
<accession>A0A397HN70</accession>
<dbReference type="GeneID" id="38125778"/>
<dbReference type="Proteomes" id="UP000215305">
    <property type="component" value="Unassembled WGS sequence"/>
</dbReference>
<evidence type="ECO:0008006" key="4">
    <source>
        <dbReference type="Google" id="ProtNLM"/>
    </source>
</evidence>
<protein>
    <recommendedName>
        <fullName evidence="4">Hydrophobin</fullName>
    </recommendedName>
</protein>
<feature type="signal peptide" evidence="1">
    <location>
        <begin position="1"/>
        <end position="21"/>
    </location>
</feature>
<comment type="caution">
    <text evidence="2">The sequence shown here is derived from an EMBL/GenBank/DDBJ whole genome shotgun (WGS) entry which is preliminary data.</text>
</comment>